<keyword evidence="8" id="KW-0347">Helicase</keyword>
<dbReference type="EC" id="3.6.4.12" evidence="4"/>
<evidence type="ECO:0000256" key="6">
    <source>
        <dbReference type="ARBA" id="ARBA00022741"/>
    </source>
</evidence>
<reference evidence="14 15" key="1">
    <citation type="journal article" date="2018" name="MBio">
        <title>Comparative Genomics Reveals the Core Gene Toolbox for the Fungus-Insect Symbiosis.</title>
        <authorList>
            <person name="Wang Y."/>
            <person name="Stata M."/>
            <person name="Wang W."/>
            <person name="Stajich J.E."/>
            <person name="White M.M."/>
            <person name="Moncalvo J.M."/>
        </authorList>
    </citation>
    <scope>NUCLEOTIDE SEQUENCE [LARGE SCALE GENOMIC DNA]</scope>
    <source>
        <strain evidence="14 15">SWE-8-4</strain>
    </source>
</reference>
<dbReference type="InterPro" id="IPR014001">
    <property type="entry name" value="Helicase_ATP-bd"/>
</dbReference>
<dbReference type="InterPro" id="IPR041679">
    <property type="entry name" value="DNA2/NAM7-like_C"/>
</dbReference>
<evidence type="ECO:0000313" key="15">
    <source>
        <dbReference type="Proteomes" id="UP000245383"/>
    </source>
</evidence>
<proteinExistence type="inferred from homology"/>
<keyword evidence="15" id="KW-1185">Reference proteome</keyword>
<dbReference type="Proteomes" id="UP000245383">
    <property type="component" value="Unassembled WGS sequence"/>
</dbReference>
<evidence type="ECO:0000256" key="8">
    <source>
        <dbReference type="ARBA" id="ARBA00022806"/>
    </source>
</evidence>
<dbReference type="GO" id="GO:0003723">
    <property type="term" value="F:RNA binding"/>
    <property type="evidence" value="ECO:0007669"/>
    <property type="project" value="InterPro"/>
</dbReference>
<dbReference type="SUPFAM" id="SSF52540">
    <property type="entry name" value="P-loop containing nucleoside triphosphate hydrolases"/>
    <property type="match status" value="1"/>
</dbReference>
<dbReference type="Pfam" id="PF13086">
    <property type="entry name" value="AAA_11"/>
    <property type="match status" value="1"/>
</dbReference>
<dbReference type="GO" id="GO:0043139">
    <property type="term" value="F:5'-3' DNA helicase activity"/>
    <property type="evidence" value="ECO:0007669"/>
    <property type="project" value="TreeGrafter"/>
</dbReference>
<dbReference type="PANTHER" id="PTHR43788">
    <property type="entry name" value="DNA2/NAM7 HELICASE FAMILY MEMBER"/>
    <property type="match status" value="1"/>
</dbReference>
<dbReference type="CDD" id="cd18044">
    <property type="entry name" value="DEXXQc_SMUBP2"/>
    <property type="match status" value="1"/>
</dbReference>
<evidence type="ECO:0000256" key="2">
    <source>
        <dbReference type="ARBA" id="ARBA00004496"/>
    </source>
</evidence>
<comment type="catalytic activity">
    <reaction evidence="11">
        <text>ATP + H2O = ADP + phosphate + H(+)</text>
        <dbReference type="Rhea" id="RHEA:13065"/>
        <dbReference type="ChEBI" id="CHEBI:15377"/>
        <dbReference type="ChEBI" id="CHEBI:15378"/>
        <dbReference type="ChEBI" id="CHEBI:30616"/>
        <dbReference type="ChEBI" id="CHEBI:43474"/>
        <dbReference type="ChEBI" id="CHEBI:456216"/>
        <dbReference type="EC" id="3.6.4.12"/>
    </reaction>
    <physiologicalReaction direction="left-to-right" evidence="11">
        <dbReference type="Rhea" id="RHEA:13066"/>
    </physiologicalReaction>
</comment>
<protein>
    <recommendedName>
        <fullName evidence="4">DNA helicase</fullName>
        <ecNumber evidence="4">3.6.4.12</ecNumber>
    </recommendedName>
</protein>
<evidence type="ECO:0000256" key="5">
    <source>
        <dbReference type="ARBA" id="ARBA00022490"/>
    </source>
</evidence>
<organism evidence="14 15">
    <name type="scientific">Smittium simulii</name>
    <dbReference type="NCBI Taxonomy" id="133385"/>
    <lineage>
        <taxon>Eukaryota</taxon>
        <taxon>Fungi</taxon>
        <taxon>Fungi incertae sedis</taxon>
        <taxon>Zoopagomycota</taxon>
        <taxon>Kickxellomycotina</taxon>
        <taxon>Harpellomycetes</taxon>
        <taxon>Harpellales</taxon>
        <taxon>Legeriomycetaceae</taxon>
        <taxon>Smittium</taxon>
    </lineage>
</organism>
<dbReference type="InterPro" id="IPR050534">
    <property type="entry name" value="Coronavir_polyprotein_1ab"/>
</dbReference>
<dbReference type="InterPro" id="IPR003593">
    <property type="entry name" value="AAA+_ATPase"/>
</dbReference>
<dbReference type="GO" id="GO:0005524">
    <property type="term" value="F:ATP binding"/>
    <property type="evidence" value="ECO:0007669"/>
    <property type="project" value="UniProtKB-KW"/>
</dbReference>
<accession>A0A2T9YT39</accession>
<evidence type="ECO:0000256" key="9">
    <source>
        <dbReference type="ARBA" id="ARBA00022840"/>
    </source>
</evidence>
<dbReference type="GO" id="GO:0016787">
    <property type="term" value="F:hydrolase activity"/>
    <property type="evidence" value="ECO:0007669"/>
    <property type="project" value="UniProtKB-KW"/>
</dbReference>
<evidence type="ECO:0000256" key="4">
    <source>
        <dbReference type="ARBA" id="ARBA00012551"/>
    </source>
</evidence>
<dbReference type="GO" id="GO:0005694">
    <property type="term" value="C:chromosome"/>
    <property type="evidence" value="ECO:0007669"/>
    <property type="project" value="UniProtKB-ARBA"/>
</dbReference>
<comment type="subcellular location">
    <subcellularLocation>
        <location evidence="2">Cytoplasm</location>
    </subcellularLocation>
    <subcellularLocation>
        <location evidence="1">Nucleus</location>
    </subcellularLocation>
</comment>
<evidence type="ECO:0000256" key="3">
    <source>
        <dbReference type="ARBA" id="ARBA00007913"/>
    </source>
</evidence>
<dbReference type="InterPro" id="IPR041677">
    <property type="entry name" value="DNA2/NAM7_AAA_11"/>
</dbReference>
<feature type="domain" description="AAA+ ATPase" evidence="12">
    <location>
        <begin position="216"/>
        <end position="445"/>
    </location>
</feature>
<feature type="domain" description="Helicase ATP-binding" evidence="13">
    <location>
        <begin position="198"/>
        <end position="485"/>
    </location>
</feature>
<evidence type="ECO:0000259" key="12">
    <source>
        <dbReference type="SMART" id="SM00382"/>
    </source>
</evidence>
<dbReference type="GO" id="GO:0005634">
    <property type="term" value="C:nucleus"/>
    <property type="evidence" value="ECO:0007669"/>
    <property type="project" value="UniProtKB-SubCell"/>
</dbReference>
<dbReference type="SMART" id="SM00382">
    <property type="entry name" value="AAA"/>
    <property type="match status" value="1"/>
</dbReference>
<dbReference type="InterPro" id="IPR027417">
    <property type="entry name" value="P-loop_NTPase"/>
</dbReference>
<evidence type="ECO:0000256" key="7">
    <source>
        <dbReference type="ARBA" id="ARBA00022801"/>
    </source>
</evidence>
<dbReference type="Pfam" id="PF13087">
    <property type="entry name" value="AAA_12"/>
    <property type="match status" value="1"/>
</dbReference>
<sequence>MEIFLEHQQKLLQKEFDCELQELEFLQKNYSTKFLQKYGLALAGLRLTGVKSGLGGKEILTLEPLVTGNKLAANQFKTGDVVELNNIGDKAKTAQGQDSNKSKISGIVIRITDYKILISTDQEFPAEWKDICSVVKLANEVSFKRMIKAVVGLKNRASDNNRNNLTQLEHVLLGQTQPAFNSDKNIQKILTGNNDGFYSNSLNDSQKQAVKMSLLASDLALVHGPPGTGKTSTLIEIILQLNAQNLSILVCGPSNISVDNIAEKLVEKKIQCIRVGHPARLLDSVLEKSLDYACRYSESGSIIRDIRKELDENLSKLKKVKHRAEKFKIYEEIKLLRKELKKRESTVISNILDKTPIILSTLNGCASKNLNNRDFDVVIIDEAGQALEAECWIAASKGKKLILAGDHLQLPPTVKSEESNIQGDDYTKTLAKNKPQTRENLPKIEKYLKIGLQYTMFERLIDMYGDKIVKTLTVQYRMHEDIVKFSSTKLYKSQVTSDKNNSEHLLIDLENVGDTDETLIPLVFLDTVSNDEFLESNESNDVTNIKSLLCDNNSKLNTGEVELVKNYVDLLVKSGLKESDIAVISPYNAQVHSIRLLLNSTYPTLEVGSVDGFQGREKEAIIISLVRSNDDGQVGFLSDYRRINVAITRARRHLCIIGNSETLSNRNRFLKELCEYMSDTGELRFP</sequence>
<dbReference type="InterPro" id="IPR048761">
    <property type="entry name" value="SMUBP-2_HCS1_1B"/>
</dbReference>
<dbReference type="STRING" id="133385.A0A2T9YT39"/>
<keyword evidence="6" id="KW-0547">Nucleotide-binding</keyword>
<evidence type="ECO:0000259" key="13">
    <source>
        <dbReference type="SMART" id="SM00487"/>
    </source>
</evidence>
<dbReference type="GO" id="GO:0005737">
    <property type="term" value="C:cytoplasm"/>
    <property type="evidence" value="ECO:0007669"/>
    <property type="project" value="UniProtKB-SubCell"/>
</dbReference>
<comment type="similarity">
    <text evidence="3">Belongs to the DNA2/NAM7 helicase family.</text>
</comment>
<dbReference type="InterPro" id="IPR047187">
    <property type="entry name" value="SF1_C_Upf1"/>
</dbReference>
<gene>
    <name evidence="14" type="ORF">BB561_001785</name>
</gene>
<dbReference type="PANTHER" id="PTHR43788:SF8">
    <property type="entry name" value="DNA-BINDING PROTEIN SMUBP-2"/>
    <property type="match status" value="1"/>
</dbReference>
<evidence type="ECO:0000256" key="1">
    <source>
        <dbReference type="ARBA" id="ARBA00004123"/>
    </source>
</evidence>
<evidence type="ECO:0000256" key="10">
    <source>
        <dbReference type="ARBA" id="ARBA00023242"/>
    </source>
</evidence>
<dbReference type="Gene3D" id="3.40.50.300">
    <property type="entry name" value="P-loop containing nucleotide triphosphate hydrolases"/>
    <property type="match status" value="2"/>
</dbReference>
<dbReference type="AlphaFoldDB" id="A0A2T9YT39"/>
<dbReference type="CDD" id="cd18808">
    <property type="entry name" value="SF1_C_Upf1"/>
    <property type="match status" value="1"/>
</dbReference>
<dbReference type="FunFam" id="3.40.50.300:FF:000326">
    <property type="entry name" value="P-loop containing nucleoside triphosphate hydrolase"/>
    <property type="match status" value="1"/>
</dbReference>
<dbReference type="Pfam" id="PF21138">
    <property type="entry name" value="SMUBP-2_HCS1_1B"/>
    <property type="match status" value="1"/>
</dbReference>
<dbReference type="EMBL" id="MBFR01000055">
    <property type="protein sequence ID" value="PVU95491.1"/>
    <property type="molecule type" value="Genomic_DNA"/>
</dbReference>
<keyword evidence="10" id="KW-0539">Nucleus</keyword>
<keyword evidence="5" id="KW-0963">Cytoplasm</keyword>
<dbReference type="OrthoDB" id="6513042at2759"/>
<comment type="caution">
    <text evidence="14">The sequence shown here is derived from an EMBL/GenBank/DDBJ whole genome shotgun (WGS) entry which is preliminary data.</text>
</comment>
<evidence type="ECO:0000256" key="11">
    <source>
        <dbReference type="ARBA" id="ARBA00048432"/>
    </source>
</evidence>
<keyword evidence="9" id="KW-0067">ATP-binding</keyword>
<name>A0A2T9YT39_9FUNG</name>
<keyword evidence="7" id="KW-0378">Hydrolase</keyword>
<dbReference type="Gene3D" id="2.40.30.270">
    <property type="match status" value="1"/>
</dbReference>
<dbReference type="SMART" id="SM00487">
    <property type="entry name" value="DEXDc"/>
    <property type="match status" value="1"/>
</dbReference>
<evidence type="ECO:0000313" key="14">
    <source>
        <dbReference type="EMBL" id="PVU95491.1"/>
    </source>
</evidence>